<keyword evidence="2" id="KW-1185">Reference proteome</keyword>
<reference evidence="1" key="1">
    <citation type="submission" date="2021-02" db="EMBL/GenBank/DDBJ databases">
        <title>Skermanella TT6 skin isolate.</title>
        <authorList>
            <person name="Lee K."/>
            <person name="Ganzorig M."/>
        </authorList>
    </citation>
    <scope>NUCLEOTIDE SEQUENCE</scope>
    <source>
        <strain evidence="1">TT6</strain>
    </source>
</reference>
<protein>
    <recommendedName>
        <fullName evidence="3">HEAT repeat domain-containing protein</fullName>
    </recommendedName>
</protein>
<evidence type="ECO:0000313" key="1">
    <source>
        <dbReference type="EMBL" id="QQP90263.1"/>
    </source>
</evidence>
<dbReference type="EMBL" id="CP067420">
    <property type="protein sequence ID" value="QQP90263.1"/>
    <property type="molecule type" value="Genomic_DNA"/>
</dbReference>
<gene>
    <name evidence="1" type="ORF">IGS68_03105</name>
</gene>
<organism evidence="1 2">
    <name type="scientific">Skermanella cutis</name>
    <dbReference type="NCBI Taxonomy" id="2775420"/>
    <lineage>
        <taxon>Bacteria</taxon>
        <taxon>Pseudomonadati</taxon>
        <taxon>Pseudomonadota</taxon>
        <taxon>Alphaproteobacteria</taxon>
        <taxon>Rhodospirillales</taxon>
        <taxon>Azospirillaceae</taxon>
        <taxon>Skermanella</taxon>
    </lineage>
</organism>
<name>A0ABX7B7Z6_9PROT</name>
<dbReference type="Proteomes" id="UP000595197">
    <property type="component" value="Chromosome"/>
</dbReference>
<evidence type="ECO:0008006" key="3">
    <source>
        <dbReference type="Google" id="ProtNLM"/>
    </source>
</evidence>
<proteinExistence type="predicted"/>
<dbReference type="RefSeq" id="WP_201077243.1">
    <property type="nucleotide sequence ID" value="NZ_CP067420.1"/>
</dbReference>
<sequence>MTGIRSDGTGALVLLSGALRLGALAAAVLLSLPALAQPWDEAASRERLERAALAKAAGIDALLVPANLLETEAFDVPDGVQPLLADLLRRPIETATGGADLADRVIRRLGLENAADMLGSWGRRDAAGPGRSGLRERLADYGRTVTDLLAELPEAPACCDVPAILADLHAGGPGAATLAAVGGAATGEAARRLAPRLAAALATLVGDVAGLPAEAAGGGFVLDGAEGRILVGGTGDDRHRIEPGTILVVDTGGNDTYDFIAPVTGSHLTIIDLEGDDRYLGDPLAIRSFVALADLDGDDIHEGGVGTQAAALGGVALLIDRAGNDRYVAEGFGQAAAALGAAVLIDGAGDDSRGIGDRGQAFGQVGGTALLWDLGGNDLNRAAGPPDTVGRDGRLSQAQGMGTGIRASHGGGIGILRDDSGDDGYELEMFGQGAGYFTGIGVLADGAGNDRYQGVRYVQGAGVHGGIGLLADRGGNDAYAARHGVGQGMGLDMALGALVDGAGDDAYEAGSLAQGAGTANGTGVLLDGGGADRFSLAAEGWGRDHAARGLPGVSFLVGAGPEDRFLRNGEAVAADLGRADGPAGGPPYRVDPPGDYACPAAAPPAPAPGEGEDLTALIRRSAPMRGDGDEALAAWAALGGLLPGGLPALLRAVPDRDFATGFALLQAVRCHLLDAGPEYRAAVWAGVLEDLDARRPVSQPWLHARLAGLARPADGESVRAGAERLAAHPACSAQVGAVELAGGTVAAEKAVPAWLADLLSAMLRDLRERPAESRCLRLAAAILRLADRIGDPALKERAADLAAVLPPFLADSAIRASLRPPP</sequence>
<accession>A0ABX7B7Z6</accession>
<evidence type="ECO:0000313" key="2">
    <source>
        <dbReference type="Proteomes" id="UP000595197"/>
    </source>
</evidence>